<accession>A0ABR0PPZ1</accession>
<feature type="compositionally biased region" description="Low complexity" evidence="1">
    <location>
        <begin position="53"/>
        <end position="65"/>
    </location>
</feature>
<protein>
    <submittedName>
        <fullName evidence="2">Uncharacterized protein</fullName>
    </submittedName>
</protein>
<feature type="compositionally biased region" description="Polar residues" evidence="1">
    <location>
        <begin position="66"/>
        <end position="79"/>
    </location>
</feature>
<comment type="caution">
    <text evidence="2">The sequence shown here is derived from an EMBL/GenBank/DDBJ whole genome shotgun (WGS) entry which is preliminary data.</text>
</comment>
<reference evidence="2 3" key="1">
    <citation type="submission" date="2023-03" db="EMBL/GenBank/DDBJ databases">
        <title>WGS of Gossypium arboreum.</title>
        <authorList>
            <person name="Yu D."/>
        </authorList>
    </citation>
    <scope>NUCLEOTIDE SEQUENCE [LARGE SCALE GENOMIC DNA]</scope>
    <source>
        <tissue evidence="2">Leaf</tissue>
    </source>
</reference>
<sequence length="79" mass="8643">MLTEDAKNLTQKEGLSFLEMLTLETFNVEKAFQTILMNIYEIVCRKALAAQQGGSSTGISQGTTINVSNTSKNGSKYSF</sequence>
<name>A0ABR0PPZ1_GOSAR</name>
<evidence type="ECO:0000313" key="2">
    <source>
        <dbReference type="EMBL" id="KAK5826487.1"/>
    </source>
</evidence>
<dbReference type="Proteomes" id="UP001358586">
    <property type="component" value="Chromosome 6"/>
</dbReference>
<evidence type="ECO:0000256" key="1">
    <source>
        <dbReference type="SAM" id="MobiDB-lite"/>
    </source>
</evidence>
<dbReference type="EMBL" id="JARKNE010000006">
    <property type="protein sequence ID" value="KAK5826487.1"/>
    <property type="molecule type" value="Genomic_DNA"/>
</dbReference>
<proteinExistence type="predicted"/>
<organism evidence="2 3">
    <name type="scientific">Gossypium arboreum</name>
    <name type="common">Tree cotton</name>
    <name type="synonym">Gossypium nanking</name>
    <dbReference type="NCBI Taxonomy" id="29729"/>
    <lineage>
        <taxon>Eukaryota</taxon>
        <taxon>Viridiplantae</taxon>
        <taxon>Streptophyta</taxon>
        <taxon>Embryophyta</taxon>
        <taxon>Tracheophyta</taxon>
        <taxon>Spermatophyta</taxon>
        <taxon>Magnoliopsida</taxon>
        <taxon>eudicotyledons</taxon>
        <taxon>Gunneridae</taxon>
        <taxon>Pentapetalae</taxon>
        <taxon>rosids</taxon>
        <taxon>malvids</taxon>
        <taxon>Malvales</taxon>
        <taxon>Malvaceae</taxon>
        <taxon>Malvoideae</taxon>
        <taxon>Gossypium</taxon>
    </lineage>
</organism>
<keyword evidence="3" id="KW-1185">Reference proteome</keyword>
<feature type="region of interest" description="Disordered" evidence="1">
    <location>
        <begin position="53"/>
        <end position="79"/>
    </location>
</feature>
<evidence type="ECO:0000313" key="3">
    <source>
        <dbReference type="Proteomes" id="UP001358586"/>
    </source>
</evidence>
<gene>
    <name evidence="2" type="ORF">PVK06_021409</name>
</gene>